<dbReference type="InterPro" id="IPR036412">
    <property type="entry name" value="HAD-like_sf"/>
</dbReference>
<keyword evidence="2 3" id="KW-0378">Hydrolase</keyword>
<sequence>MPDQVQPSVIAPSFIVFDVNETLLDLSGLEPLFVRLFGEARALQDWFNQLLLYAQSVTLAGLYVAFPQLGAGTLRMLGETRGIAIETSDLNELRARMRDLAPHDDVVPALQRLRGAGLRLVTLSNSAPDPQGGPLERSGLDVHFERMFSVDAVHRYKPAPETYRHVAAALDVAPGELCLVAAHGWDTIGAQAAGWMAALVQRPGHAALRLPGVPQPEIVSNGLSGVADQIIRRRL</sequence>
<dbReference type="Proteomes" id="UP000305654">
    <property type="component" value="Unassembled WGS sequence"/>
</dbReference>
<protein>
    <recommendedName>
        <fullName evidence="3">(S)-2-haloacid dehalogenase</fullName>
        <ecNumber evidence="3">3.8.1.2</ecNumber>
    </recommendedName>
    <alternativeName>
        <fullName evidence="3">2-haloalkanoic acid dehalogenase</fullName>
    </alternativeName>
    <alternativeName>
        <fullName evidence="3">Halocarboxylic acid halidohydrolase</fullName>
    </alternativeName>
    <alternativeName>
        <fullName evidence="3">L-2-haloacid dehalogenase</fullName>
    </alternativeName>
</protein>
<dbReference type="InterPro" id="IPR023214">
    <property type="entry name" value="HAD_sf"/>
</dbReference>
<dbReference type="Gene3D" id="1.10.150.240">
    <property type="entry name" value="Putative phosphatase, domain 2"/>
    <property type="match status" value="1"/>
</dbReference>
<dbReference type="NCBIfam" id="TIGR01493">
    <property type="entry name" value="HAD-SF-IA-v2"/>
    <property type="match status" value="1"/>
</dbReference>
<name>A0A5R9JC89_9PROT</name>
<gene>
    <name evidence="4" type="ORF">FE263_07385</name>
</gene>
<dbReference type="NCBIfam" id="TIGR01428">
    <property type="entry name" value="HAD_type_II"/>
    <property type="match status" value="1"/>
</dbReference>
<dbReference type="PANTHER" id="PTHR43316:SF3">
    <property type="entry name" value="HALOACID DEHALOGENASE, TYPE II (AFU_ORTHOLOGUE AFUA_2G07750)-RELATED"/>
    <property type="match status" value="1"/>
</dbReference>
<comment type="catalytic activity">
    <reaction evidence="3">
        <text>an (S)-2-haloacid + H2O = a (2R)-2-hydroxycarboxylate + a halide anion + H(+)</text>
        <dbReference type="Rhea" id="RHEA:11192"/>
        <dbReference type="ChEBI" id="CHEBI:15377"/>
        <dbReference type="ChEBI" id="CHEBI:15378"/>
        <dbReference type="ChEBI" id="CHEBI:16042"/>
        <dbReference type="ChEBI" id="CHEBI:58314"/>
        <dbReference type="ChEBI" id="CHEBI:137405"/>
        <dbReference type="EC" id="3.8.1.2"/>
    </reaction>
</comment>
<evidence type="ECO:0000256" key="2">
    <source>
        <dbReference type="ARBA" id="ARBA00022801"/>
    </source>
</evidence>
<accession>A0A5R9JC89</accession>
<evidence type="ECO:0000313" key="4">
    <source>
        <dbReference type="EMBL" id="TLU73231.1"/>
    </source>
</evidence>
<dbReference type="PRINTS" id="PR00413">
    <property type="entry name" value="HADHALOGNASE"/>
</dbReference>
<dbReference type="OrthoDB" id="9785638at2"/>
<comment type="caution">
    <text evidence="4">The sequence shown here is derived from an EMBL/GenBank/DDBJ whole genome shotgun (WGS) entry which is preliminary data.</text>
</comment>
<reference evidence="4 5" key="1">
    <citation type="submission" date="2019-05" db="EMBL/GenBank/DDBJ databases">
        <authorList>
            <person name="Pankratov T."/>
            <person name="Grouzdev D."/>
        </authorList>
    </citation>
    <scope>NUCLEOTIDE SEQUENCE [LARGE SCALE GENOMIC DNA]</scope>
    <source>
        <strain evidence="4 5">KEBCLARHB70R</strain>
    </source>
</reference>
<dbReference type="AlphaFoldDB" id="A0A5R9JC89"/>
<proteinExistence type="inferred from homology"/>
<dbReference type="InterPro" id="IPR006328">
    <property type="entry name" value="2-HAD"/>
</dbReference>
<dbReference type="PANTHER" id="PTHR43316">
    <property type="entry name" value="HYDROLASE, HALOACID DELAHOGENASE-RELATED"/>
    <property type="match status" value="1"/>
</dbReference>
<dbReference type="CDD" id="cd02588">
    <property type="entry name" value="HAD_L2-DEX"/>
    <property type="match status" value="1"/>
</dbReference>
<dbReference type="SFLD" id="SFLDS00003">
    <property type="entry name" value="Haloacid_Dehalogenase"/>
    <property type="match status" value="1"/>
</dbReference>
<comment type="function">
    <text evidence="3">Catalyzes the hydrolytic dehalogenation of small (S)-2-haloalkanoic acids to yield the corresponding (R)-2-hydroxyalkanoic acids.</text>
</comment>
<dbReference type="EMBL" id="VCDI01000002">
    <property type="protein sequence ID" value="TLU73231.1"/>
    <property type="molecule type" value="Genomic_DNA"/>
</dbReference>
<dbReference type="RefSeq" id="WP_138325312.1">
    <property type="nucleotide sequence ID" value="NZ_VCDI01000002.1"/>
</dbReference>
<dbReference type="Gene3D" id="3.40.50.1000">
    <property type="entry name" value="HAD superfamily/HAD-like"/>
    <property type="match status" value="1"/>
</dbReference>
<keyword evidence="5" id="KW-1185">Reference proteome</keyword>
<dbReference type="EC" id="3.8.1.2" evidence="3"/>
<dbReference type="Pfam" id="PF00702">
    <property type="entry name" value="Hydrolase"/>
    <property type="match status" value="1"/>
</dbReference>
<evidence type="ECO:0000256" key="1">
    <source>
        <dbReference type="ARBA" id="ARBA00008106"/>
    </source>
</evidence>
<organism evidence="4 5">
    <name type="scientific">Lichenicoccus roseus</name>
    <dbReference type="NCBI Taxonomy" id="2683649"/>
    <lineage>
        <taxon>Bacteria</taxon>
        <taxon>Pseudomonadati</taxon>
        <taxon>Pseudomonadota</taxon>
        <taxon>Alphaproteobacteria</taxon>
        <taxon>Acetobacterales</taxon>
        <taxon>Acetobacteraceae</taxon>
        <taxon>Lichenicoccus</taxon>
    </lineage>
</organism>
<dbReference type="SUPFAM" id="SSF56784">
    <property type="entry name" value="HAD-like"/>
    <property type="match status" value="1"/>
</dbReference>
<comment type="similarity">
    <text evidence="1 3">Belongs to the HAD-like hydrolase superfamily. S-2-haloalkanoic acid dehalogenase family.</text>
</comment>
<evidence type="ECO:0000256" key="3">
    <source>
        <dbReference type="RuleBase" id="RU368077"/>
    </source>
</evidence>
<dbReference type="GO" id="GO:0018784">
    <property type="term" value="F:(S)-2-haloacid dehalogenase activity"/>
    <property type="evidence" value="ECO:0007669"/>
    <property type="project" value="UniProtKB-UniRule"/>
</dbReference>
<dbReference type="InterPro" id="IPR006439">
    <property type="entry name" value="HAD-SF_hydro_IA"/>
</dbReference>
<dbReference type="InterPro" id="IPR051540">
    <property type="entry name" value="S-2-haloacid_dehalogenase"/>
</dbReference>
<dbReference type="InterPro" id="IPR023198">
    <property type="entry name" value="PGP-like_dom2"/>
</dbReference>
<evidence type="ECO:0000313" key="5">
    <source>
        <dbReference type="Proteomes" id="UP000305654"/>
    </source>
</evidence>
<dbReference type="SFLD" id="SFLDG01129">
    <property type="entry name" value="C1.5:_HAD__Beta-PGM__Phosphata"/>
    <property type="match status" value="1"/>
</dbReference>